<sequence length="436" mass="50835">MSNLVVWILCIIYFICLSSLTSTANDDQDLFAFEPVRAQSLNVGTAKPRKRYLLYSINPGEGFNLRRDVYMRVASLVKMMNDKEDWTLVLPPWGPLYHWKTEGLKRDKYLWKTFFDIQSLNLYVPVIEFEDFLTENGPVIDDVLYLQHFEGDRFTGHFEEKIEETECIEAPRYSKHADGKYRGWFWGYERVAAKNFHCLSAQGFAAIVIPALRSNYSKARSVLIDRAETLLHNRYGDEDYWQARRSLRFAKPLIDMGDAFRRDRLDSTDDGDITTLHPDWRDHQVKPGHAIGGPYIAAHLRRRDFLYGHRDDVPSINRTALQLLPLIEKYKAKKVFIASDAPDEEFEELKLYIPIAIRYVPPKEILKKYGDGGVAIIDQWICAHARYFVGTSVSTFSFRIQEEREILGFDPDVTFNRLCGDKQESCEQPARWKIRY</sequence>
<dbReference type="InterPro" id="IPR045130">
    <property type="entry name" value="OFUT2-like"/>
</dbReference>
<evidence type="ECO:0000256" key="1">
    <source>
        <dbReference type="ARBA" id="ARBA00004240"/>
    </source>
</evidence>
<dbReference type="Pfam" id="PF10250">
    <property type="entry name" value="O-FucT"/>
    <property type="match status" value="1"/>
</dbReference>
<dbReference type="RefSeq" id="XP_014671307.1">
    <property type="nucleotide sequence ID" value="XM_014815821.1"/>
</dbReference>
<dbReference type="Proteomes" id="UP000695022">
    <property type="component" value="Unplaced"/>
</dbReference>
<comment type="catalytic activity">
    <reaction evidence="11">
        <text>L-threonyl-[protein] + GDP-beta-L-fucose = 3-O-(alpha-L-fucosyl)-L-threonyl-[protein] + GDP + H(+)</text>
        <dbReference type="Rhea" id="RHEA:70491"/>
        <dbReference type="Rhea" id="RHEA-COMP:11060"/>
        <dbReference type="Rhea" id="RHEA-COMP:17915"/>
        <dbReference type="ChEBI" id="CHEBI:15378"/>
        <dbReference type="ChEBI" id="CHEBI:30013"/>
        <dbReference type="ChEBI" id="CHEBI:57273"/>
        <dbReference type="ChEBI" id="CHEBI:58189"/>
        <dbReference type="ChEBI" id="CHEBI:189631"/>
        <dbReference type="EC" id="2.4.1.221"/>
    </reaction>
    <physiologicalReaction direction="left-to-right" evidence="11">
        <dbReference type="Rhea" id="RHEA:70492"/>
    </physiologicalReaction>
</comment>
<reference evidence="15" key="1">
    <citation type="submission" date="2025-08" db="UniProtKB">
        <authorList>
            <consortium name="RefSeq"/>
        </authorList>
    </citation>
    <scope>IDENTIFICATION</scope>
</reference>
<dbReference type="PANTHER" id="PTHR13398">
    <property type="entry name" value="GDP-FUCOSE PROTEIN O-FUCOSYLTRANSFERASE 2"/>
    <property type="match status" value="1"/>
</dbReference>
<evidence type="ECO:0000256" key="13">
    <source>
        <dbReference type="SAM" id="SignalP"/>
    </source>
</evidence>
<feature type="chain" id="PRO_5047236920" description="GDP-fucose protein O-fucosyltransferase 2" evidence="13">
    <location>
        <begin position="24"/>
        <end position="436"/>
    </location>
</feature>
<comment type="similarity">
    <text evidence="8">Belongs to the glycosyltransferase 68 family.</text>
</comment>
<keyword evidence="4" id="KW-0808">Transferase</keyword>
<proteinExistence type="inferred from homology"/>
<evidence type="ECO:0000313" key="15">
    <source>
        <dbReference type="RefSeq" id="XP_014671307.1"/>
    </source>
</evidence>
<dbReference type="InterPro" id="IPR019378">
    <property type="entry name" value="GDP-Fuc_O-FucTrfase"/>
</dbReference>
<evidence type="ECO:0000256" key="11">
    <source>
        <dbReference type="ARBA" id="ARBA00047273"/>
    </source>
</evidence>
<keyword evidence="5" id="KW-0256">Endoplasmic reticulum</keyword>
<protein>
    <recommendedName>
        <fullName evidence="9">GDP-fucose protein O-fucosyltransferase 2</fullName>
        <ecNumber evidence="3">2.4.1.221</ecNumber>
    </recommendedName>
    <alternativeName>
        <fullName evidence="10">Peptide-O-fucosyltransferase 2</fullName>
    </alternativeName>
</protein>
<feature type="signal peptide" evidence="13">
    <location>
        <begin position="1"/>
        <end position="23"/>
    </location>
</feature>
<dbReference type="PANTHER" id="PTHR13398:SF0">
    <property type="entry name" value="GDP-FUCOSE PROTEIN O-FUCOSYLTRANSFERASE 2"/>
    <property type="match status" value="1"/>
</dbReference>
<evidence type="ECO:0000256" key="4">
    <source>
        <dbReference type="ARBA" id="ARBA00022679"/>
    </source>
</evidence>
<evidence type="ECO:0000313" key="14">
    <source>
        <dbReference type="Proteomes" id="UP000695022"/>
    </source>
</evidence>
<evidence type="ECO:0000256" key="10">
    <source>
        <dbReference type="ARBA" id="ARBA00033083"/>
    </source>
</evidence>
<evidence type="ECO:0000256" key="3">
    <source>
        <dbReference type="ARBA" id="ARBA00012196"/>
    </source>
</evidence>
<evidence type="ECO:0000256" key="5">
    <source>
        <dbReference type="ARBA" id="ARBA00022824"/>
    </source>
</evidence>
<evidence type="ECO:0000256" key="9">
    <source>
        <dbReference type="ARBA" id="ARBA00026232"/>
    </source>
</evidence>
<keyword evidence="6" id="KW-0294">Fucose metabolism</keyword>
<comment type="subcellular location">
    <subcellularLocation>
        <location evidence="1">Endoplasmic reticulum</location>
    </subcellularLocation>
</comment>
<evidence type="ECO:0000256" key="8">
    <source>
        <dbReference type="ARBA" id="ARBA00025803"/>
    </source>
</evidence>
<comment type="pathway">
    <text evidence="2">Protein modification; protein glycosylation.</text>
</comment>
<dbReference type="Gene3D" id="3.40.50.11350">
    <property type="match status" value="1"/>
</dbReference>
<keyword evidence="13" id="KW-0732">Signal</keyword>
<evidence type="ECO:0000256" key="6">
    <source>
        <dbReference type="ARBA" id="ARBA00023253"/>
    </source>
</evidence>
<comment type="catalytic activity">
    <reaction evidence="12">
        <text>L-seryl-[protein] + GDP-beta-L-fucose = 3-O-(alpha-L-fucosyl)-L-seryl-[protein] + GDP + H(+)</text>
        <dbReference type="Rhea" id="RHEA:63644"/>
        <dbReference type="Rhea" id="RHEA-COMP:9863"/>
        <dbReference type="Rhea" id="RHEA-COMP:17914"/>
        <dbReference type="ChEBI" id="CHEBI:15378"/>
        <dbReference type="ChEBI" id="CHEBI:29999"/>
        <dbReference type="ChEBI" id="CHEBI:57273"/>
        <dbReference type="ChEBI" id="CHEBI:58189"/>
        <dbReference type="ChEBI" id="CHEBI:189632"/>
        <dbReference type="EC" id="2.4.1.221"/>
    </reaction>
    <physiologicalReaction direction="left-to-right" evidence="12">
        <dbReference type="Rhea" id="RHEA:63645"/>
    </physiologicalReaction>
</comment>
<name>A0ABM1EGI6_PRICU</name>
<organism evidence="14 15">
    <name type="scientific">Priapulus caudatus</name>
    <name type="common">Priapulid worm</name>
    <dbReference type="NCBI Taxonomy" id="37621"/>
    <lineage>
        <taxon>Eukaryota</taxon>
        <taxon>Metazoa</taxon>
        <taxon>Ecdysozoa</taxon>
        <taxon>Scalidophora</taxon>
        <taxon>Priapulida</taxon>
        <taxon>Priapulimorpha</taxon>
        <taxon>Priapulimorphida</taxon>
        <taxon>Priapulidae</taxon>
        <taxon>Priapulus</taxon>
    </lineage>
</organism>
<dbReference type="Gene3D" id="3.40.50.11340">
    <property type="match status" value="1"/>
</dbReference>
<accession>A0ABM1EGI6</accession>
<gene>
    <name evidence="15" type="primary">LOC106812058</name>
</gene>
<evidence type="ECO:0000256" key="12">
    <source>
        <dbReference type="ARBA" id="ARBA00048647"/>
    </source>
</evidence>
<keyword evidence="14" id="KW-1185">Reference proteome</keyword>
<dbReference type="GeneID" id="106812058"/>
<dbReference type="CDD" id="cd11298">
    <property type="entry name" value="O-FucT-2"/>
    <property type="match status" value="1"/>
</dbReference>
<evidence type="ECO:0000256" key="7">
    <source>
        <dbReference type="ARBA" id="ARBA00023277"/>
    </source>
</evidence>
<dbReference type="EC" id="2.4.1.221" evidence="3"/>
<evidence type="ECO:0000256" key="2">
    <source>
        <dbReference type="ARBA" id="ARBA00004922"/>
    </source>
</evidence>
<keyword evidence="7" id="KW-0119">Carbohydrate metabolism</keyword>